<dbReference type="Gramene" id="KOM48075">
    <property type="protein sequence ID" value="KOM48075"/>
    <property type="gene ID" value="LR48_Vigan07g177900"/>
</dbReference>
<feature type="coiled-coil region" evidence="1">
    <location>
        <begin position="371"/>
        <end position="427"/>
    </location>
</feature>
<dbReference type="Proteomes" id="UP000053144">
    <property type="component" value="Chromosome 7"/>
</dbReference>
<protein>
    <recommendedName>
        <fullName evidence="2">Transposase (putative) gypsy type domain-containing protein</fullName>
    </recommendedName>
</protein>
<dbReference type="EMBL" id="CM003377">
    <property type="protein sequence ID" value="KOM48075.1"/>
    <property type="molecule type" value="Genomic_DNA"/>
</dbReference>
<evidence type="ECO:0000313" key="4">
    <source>
        <dbReference type="Proteomes" id="UP000053144"/>
    </source>
</evidence>
<dbReference type="PANTHER" id="PTHR31099">
    <property type="entry name" value="OS06G0165300 PROTEIN"/>
    <property type="match status" value="1"/>
</dbReference>
<dbReference type="AlphaFoldDB" id="A0A0L9UYZ5"/>
<dbReference type="PANTHER" id="PTHR31099:SF28">
    <property type="entry name" value="F5J5.12"/>
    <property type="match status" value="1"/>
</dbReference>
<evidence type="ECO:0000256" key="1">
    <source>
        <dbReference type="SAM" id="Coils"/>
    </source>
</evidence>
<dbReference type="Pfam" id="PF04195">
    <property type="entry name" value="Transposase_28"/>
    <property type="match status" value="1"/>
</dbReference>
<sequence>MEEKGLNEGVEVPKVSSAGKCHEIASIVGGESVFVYGNVLTENPEDLASSSSGDSGYDWASRDISDFCSLFKNRVVLEDWVDNSCILRTLGYKSCIKLVACRENERVFHGRESVAQDFFYFYSSLFYYMYIRLPLSVFQMEVLKTLNVASTRLHPNSWGYIQAFVVVCQALAIRPTTPLFLHFFRCRPIAKRGWVSLISEPGDALLKQYSQSYRGFKDKFFRASILDSGQAFFFHEDGIPKFSLYWTQNPLKFTSWPEDKMTVGELEALKIMGKKGPVRNWFKAIASAKAGSGCPGPSLGTTQLPPNVWSSFPDEVAIVEETEGHKIDFNLDDSEKKVVESMTEQQMADAMLELTSRAAMAAWHMAYASDRGVLRVELQKAQTQLKELADTAGFVMKREQDQLQRERDQLATELEQSTKTVAALTKESDGLLLAAAEEKEIREEMSEAIIVEHIKGFKKALRQVTHLLQVSTEGVEFDLRKDVYEGQLVPLVEIPDDAFMEPEEGNDVGVAAVEGPNAEAIGGFVAGVTRCCNRLDCNVLAWP</sequence>
<reference evidence="4" key="1">
    <citation type="journal article" date="2015" name="Proc. Natl. Acad. Sci. U.S.A.">
        <title>Genome sequencing of adzuki bean (Vigna angularis) provides insight into high starch and low fat accumulation and domestication.</title>
        <authorList>
            <person name="Yang K."/>
            <person name="Tian Z."/>
            <person name="Chen C."/>
            <person name="Luo L."/>
            <person name="Zhao B."/>
            <person name="Wang Z."/>
            <person name="Yu L."/>
            <person name="Li Y."/>
            <person name="Sun Y."/>
            <person name="Li W."/>
            <person name="Chen Y."/>
            <person name="Li Y."/>
            <person name="Zhang Y."/>
            <person name="Ai D."/>
            <person name="Zhao J."/>
            <person name="Shang C."/>
            <person name="Ma Y."/>
            <person name="Wu B."/>
            <person name="Wang M."/>
            <person name="Gao L."/>
            <person name="Sun D."/>
            <person name="Zhang P."/>
            <person name="Guo F."/>
            <person name="Wang W."/>
            <person name="Li Y."/>
            <person name="Wang J."/>
            <person name="Varshney R.K."/>
            <person name="Wang J."/>
            <person name="Ling H.Q."/>
            <person name="Wan P."/>
        </authorList>
    </citation>
    <scope>NUCLEOTIDE SEQUENCE</scope>
    <source>
        <strain evidence="4">cv. Jingnong 6</strain>
    </source>
</reference>
<gene>
    <name evidence="3" type="ORF">LR48_Vigan07g177900</name>
</gene>
<dbReference type="InterPro" id="IPR007321">
    <property type="entry name" value="Transposase_28"/>
</dbReference>
<accession>A0A0L9UYZ5</accession>
<evidence type="ECO:0000259" key="2">
    <source>
        <dbReference type="Pfam" id="PF04195"/>
    </source>
</evidence>
<name>A0A0L9UYZ5_PHAAN</name>
<organism evidence="3 4">
    <name type="scientific">Phaseolus angularis</name>
    <name type="common">Azuki bean</name>
    <name type="synonym">Vigna angularis</name>
    <dbReference type="NCBI Taxonomy" id="3914"/>
    <lineage>
        <taxon>Eukaryota</taxon>
        <taxon>Viridiplantae</taxon>
        <taxon>Streptophyta</taxon>
        <taxon>Embryophyta</taxon>
        <taxon>Tracheophyta</taxon>
        <taxon>Spermatophyta</taxon>
        <taxon>Magnoliopsida</taxon>
        <taxon>eudicotyledons</taxon>
        <taxon>Gunneridae</taxon>
        <taxon>Pentapetalae</taxon>
        <taxon>rosids</taxon>
        <taxon>fabids</taxon>
        <taxon>Fabales</taxon>
        <taxon>Fabaceae</taxon>
        <taxon>Papilionoideae</taxon>
        <taxon>50 kb inversion clade</taxon>
        <taxon>NPAAA clade</taxon>
        <taxon>indigoferoid/millettioid clade</taxon>
        <taxon>Phaseoleae</taxon>
        <taxon>Vigna</taxon>
    </lineage>
</organism>
<evidence type="ECO:0000313" key="3">
    <source>
        <dbReference type="EMBL" id="KOM48075.1"/>
    </source>
</evidence>
<keyword evidence="1" id="KW-0175">Coiled coil</keyword>
<feature type="domain" description="Transposase (putative) gypsy type" evidence="2">
    <location>
        <begin position="131"/>
        <end position="187"/>
    </location>
</feature>
<proteinExistence type="predicted"/>